<evidence type="ECO:0000259" key="1">
    <source>
        <dbReference type="Pfam" id="PF14478"/>
    </source>
</evidence>
<proteinExistence type="predicted"/>
<accession>A0A382QGX4</accession>
<organism evidence="2">
    <name type="scientific">marine metagenome</name>
    <dbReference type="NCBI Taxonomy" id="408172"/>
    <lineage>
        <taxon>unclassified sequences</taxon>
        <taxon>metagenomes</taxon>
        <taxon>ecological metagenomes</taxon>
    </lineage>
</organism>
<gene>
    <name evidence="2" type="ORF">METZ01_LOCUS337101</name>
</gene>
<sequence length="167" mass="18447">MKASSLGLLILLLISFPTISTEWARMSAELVQEDDDPHYGLPDIWDGKQVVCIHYPEDEAPEDYNQGRTHIDYDGTEFMSDDEWNETGACIGGFSGHDYGWSLLNAAVNSTGDTFQLNTTQYSFGLMVDSIAGVDPSQMSGNFSGAYWSLYHNGVLSMIGITELELD</sequence>
<evidence type="ECO:0000313" key="2">
    <source>
        <dbReference type="EMBL" id="SVC84247.1"/>
    </source>
</evidence>
<feature type="domain" description="Transcobalamin-like C-terminal" evidence="1">
    <location>
        <begin position="113"/>
        <end position="166"/>
    </location>
</feature>
<name>A0A382QGX4_9ZZZZ</name>
<dbReference type="Pfam" id="PF14478">
    <property type="entry name" value="DUF4430"/>
    <property type="match status" value="1"/>
</dbReference>
<dbReference type="InterPro" id="IPR027954">
    <property type="entry name" value="Transcobalamin-like_C"/>
</dbReference>
<dbReference type="AlphaFoldDB" id="A0A382QGX4"/>
<feature type="non-terminal residue" evidence="2">
    <location>
        <position position="167"/>
    </location>
</feature>
<dbReference type="EMBL" id="UINC01114142">
    <property type="protein sequence ID" value="SVC84247.1"/>
    <property type="molecule type" value="Genomic_DNA"/>
</dbReference>
<protein>
    <recommendedName>
        <fullName evidence="1">Transcobalamin-like C-terminal domain-containing protein</fullName>
    </recommendedName>
</protein>
<dbReference type="Gene3D" id="2.170.130.30">
    <property type="match status" value="1"/>
</dbReference>
<reference evidence="2" key="1">
    <citation type="submission" date="2018-05" db="EMBL/GenBank/DDBJ databases">
        <authorList>
            <person name="Lanie J.A."/>
            <person name="Ng W.-L."/>
            <person name="Kazmierczak K.M."/>
            <person name="Andrzejewski T.M."/>
            <person name="Davidsen T.M."/>
            <person name="Wayne K.J."/>
            <person name="Tettelin H."/>
            <person name="Glass J.I."/>
            <person name="Rusch D."/>
            <person name="Podicherti R."/>
            <person name="Tsui H.-C.T."/>
            <person name="Winkler M.E."/>
        </authorList>
    </citation>
    <scope>NUCLEOTIDE SEQUENCE</scope>
</reference>